<dbReference type="OrthoDB" id="72325at2759"/>
<keyword evidence="4" id="KW-1185">Reference proteome</keyword>
<dbReference type="GeneID" id="40311016"/>
<dbReference type="GO" id="GO:0005634">
    <property type="term" value="C:nucleus"/>
    <property type="evidence" value="ECO:0007669"/>
    <property type="project" value="TreeGrafter"/>
</dbReference>
<dbReference type="KEGG" id="bbes:BESB_060880"/>
<keyword evidence="1" id="KW-0143">Chaperone</keyword>
<evidence type="ECO:0000313" key="4">
    <source>
        <dbReference type="Proteomes" id="UP000224006"/>
    </source>
</evidence>
<gene>
    <name evidence="3" type="ORF">BESB_060880</name>
</gene>
<dbReference type="AlphaFoldDB" id="A0A2A9MG09"/>
<evidence type="ECO:0000259" key="2">
    <source>
        <dbReference type="Pfam" id="PF18265"/>
    </source>
</evidence>
<accession>A0A2A9MG09</accession>
<dbReference type="InterPro" id="IPR040815">
    <property type="entry name" value="Nas2_N"/>
</dbReference>
<dbReference type="VEuPathDB" id="ToxoDB:BESB_060880"/>
<dbReference type="Proteomes" id="UP000224006">
    <property type="component" value="Chromosome V"/>
</dbReference>
<reference evidence="3 4" key="1">
    <citation type="submission" date="2017-09" db="EMBL/GenBank/DDBJ databases">
        <title>Genome sequencing of Besnoitia besnoiti strain Bb-Ger1.</title>
        <authorList>
            <person name="Schares G."/>
            <person name="Venepally P."/>
            <person name="Lorenzi H.A."/>
        </authorList>
    </citation>
    <scope>NUCLEOTIDE SEQUENCE [LARGE SCALE GENOMIC DNA]</scope>
    <source>
        <strain evidence="3 4">Bb-Ger1</strain>
    </source>
</reference>
<dbReference type="Pfam" id="PF18265">
    <property type="entry name" value="Nas2_N"/>
    <property type="match status" value="1"/>
</dbReference>
<keyword evidence="3" id="KW-0647">Proteasome</keyword>
<dbReference type="Gene3D" id="2.30.42.10">
    <property type="match status" value="1"/>
</dbReference>
<protein>
    <submittedName>
        <fullName evidence="3">Putative proteasome (Prosome, macropain) 26S subunit, non-ATPase, 9</fullName>
    </submittedName>
</protein>
<proteinExistence type="predicted"/>
<dbReference type="GO" id="GO:0070682">
    <property type="term" value="P:proteasome regulatory particle assembly"/>
    <property type="evidence" value="ECO:0007669"/>
    <property type="project" value="InterPro"/>
</dbReference>
<evidence type="ECO:0000256" key="1">
    <source>
        <dbReference type="ARBA" id="ARBA00023186"/>
    </source>
</evidence>
<dbReference type="RefSeq" id="XP_029219210.1">
    <property type="nucleotide sequence ID" value="XM_029364502.1"/>
</dbReference>
<dbReference type="GO" id="GO:0000502">
    <property type="term" value="C:proteasome complex"/>
    <property type="evidence" value="ECO:0007669"/>
    <property type="project" value="UniProtKB-KW"/>
</dbReference>
<feature type="domain" description="Nas2 N-terminal" evidence="2">
    <location>
        <begin position="8"/>
        <end position="87"/>
    </location>
</feature>
<dbReference type="InterPro" id="IPR036034">
    <property type="entry name" value="PDZ_sf"/>
</dbReference>
<dbReference type="EMBL" id="NWUJ01000005">
    <property type="protein sequence ID" value="PFH35201.1"/>
    <property type="molecule type" value="Genomic_DNA"/>
</dbReference>
<dbReference type="PANTHER" id="PTHR12651">
    <property type="entry name" value="26S PROTEASOME NON-ATPASE REGULATORY SUBUNIT 9"/>
    <property type="match status" value="1"/>
</dbReference>
<sequence length="245" mass="26825">MTDTAETLKALAVRQKKMEEEMEALADFLSQPGMPGLTGNLVDVEGFPRADIDLYAVRGARHRLAVLKTDYQEIRSQIEKELLALHAQGAVSVPRGESADRTKNLRTGASASADTEYALELCPYVPFAKIDELHEKSPASTAGFRLGDLVLQLGSVFIRNPNVTRTADAPGQPSVCVAEDDARGCTSVEEVFRKLRQEVESHKGENLCVTLLRNSDMVHLKLVPQTWEGMGLVGCRFTPVTQGML</sequence>
<dbReference type="Gene3D" id="6.10.140.1710">
    <property type="match status" value="1"/>
</dbReference>
<evidence type="ECO:0000313" key="3">
    <source>
        <dbReference type="EMBL" id="PFH35201.1"/>
    </source>
</evidence>
<dbReference type="PANTHER" id="PTHR12651:SF1">
    <property type="entry name" value="26S PROTEASOME NON-ATPASE REGULATORY SUBUNIT 9"/>
    <property type="match status" value="1"/>
</dbReference>
<name>A0A2A9MG09_BESBE</name>
<comment type="caution">
    <text evidence="3">The sequence shown here is derived from an EMBL/GenBank/DDBJ whole genome shotgun (WGS) entry which is preliminary data.</text>
</comment>
<dbReference type="GO" id="GO:0005737">
    <property type="term" value="C:cytoplasm"/>
    <property type="evidence" value="ECO:0007669"/>
    <property type="project" value="TreeGrafter"/>
</dbReference>
<dbReference type="InterPro" id="IPR035269">
    <property type="entry name" value="PSMD9"/>
</dbReference>
<organism evidence="3 4">
    <name type="scientific">Besnoitia besnoiti</name>
    <name type="common">Apicomplexan protozoan</name>
    <dbReference type="NCBI Taxonomy" id="94643"/>
    <lineage>
        <taxon>Eukaryota</taxon>
        <taxon>Sar</taxon>
        <taxon>Alveolata</taxon>
        <taxon>Apicomplexa</taxon>
        <taxon>Conoidasida</taxon>
        <taxon>Coccidia</taxon>
        <taxon>Eucoccidiorida</taxon>
        <taxon>Eimeriorina</taxon>
        <taxon>Sarcocystidae</taxon>
        <taxon>Besnoitia</taxon>
    </lineage>
</organism>
<dbReference type="STRING" id="94643.A0A2A9MG09"/>